<proteinExistence type="predicted"/>
<name>A0ABS7QIS4_9ACTN</name>
<gene>
    <name evidence="1" type="ORF">K7862_36395</name>
</gene>
<comment type="caution">
    <text evidence="1">The sequence shown here is derived from an EMBL/GenBank/DDBJ whole genome shotgun (WGS) entry which is preliminary data.</text>
</comment>
<dbReference type="EMBL" id="JAINZZ010000106">
    <property type="protein sequence ID" value="MBY8883076.1"/>
    <property type="molecule type" value="Genomic_DNA"/>
</dbReference>
<keyword evidence="2" id="KW-1185">Reference proteome</keyword>
<evidence type="ECO:0000313" key="1">
    <source>
        <dbReference type="EMBL" id="MBY8883076.1"/>
    </source>
</evidence>
<organism evidence="1 2">
    <name type="scientific">Actinacidiphila acidipaludis</name>
    <dbReference type="NCBI Taxonomy" id="2873382"/>
    <lineage>
        <taxon>Bacteria</taxon>
        <taxon>Bacillati</taxon>
        <taxon>Actinomycetota</taxon>
        <taxon>Actinomycetes</taxon>
        <taxon>Kitasatosporales</taxon>
        <taxon>Streptomycetaceae</taxon>
        <taxon>Actinacidiphila</taxon>
    </lineage>
</organism>
<protein>
    <submittedName>
        <fullName evidence="1">Uncharacterized protein</fullName>
    </submittedName>
</protein>
<feature type="non-terminal residue" evidence="1">
    <location>
        <position position="1"/>
    </location>
</feature>
<reference evidence="1 2" key="1">
    <citation type="submission" date="2021-08" db="EMBL/GenBank/DDBJ databases">
        <title>WGS of actinomycetes from Thailand.</title>
        <authorList>
            <person name="Thawai C."/>
        </authorList>
    </citation>
    <scope>NUCLEOTIDE SEQUENCE [LARGE SCALE GENOMIC DNA]</scope>
    <source>
        <strain evidence="1 2">PLK6-54</strain>
    </source>
</reference>
<sequence length="63" mass="7139">SHPDEIAGTPRQRVWKWATMSSTLIIFPVSRTPEMTAKSPIGVRAERRVRRVRAGQAPARSQR</sequence>
<accession>A0ABS7QIS4</accession>
<dbReference type="RefSeq" id="WP_222969962.1">
    <property type="nucleotide sequence ID" value="NZ_JAINZZ010000106.1"/>
</dbReference>
<evidence type="ECO:0000313" key="2">
    <source>
        <dbReference type="Proteomes" id="UP000778578"/>
    </source>
</evidence>
<dbReference type="Proteomes" id="UP000778578">
    <property type="component" value="Unassembled WGS sequence"/>
</dbReference>